<dbReference type="EMBL" id="JACEIK010000065">
    <property type="protein sequence ID" value="MCD7448521.1"/>
    <property type="molecule type" value="Genomic_DNA"/>
</dbReference>
<keyword evidence="2" id="KW-1185">Reference proteome</keyword>
<name>A0ABS8RNZ6_DATST</name>
<evidence type="ECO:0000313" key="1">
    <source>
        <dbReference type="EMBL" id="MCD7448521.1"/>
    </source>
</evidence>
<gene>
    <name evidence="1" type="ORF">HAX54_043451</name>
</gene>
<comment type="caution">
    <text evidence="1">The sequence shown here is derived from an EMBL/GenBank/DDBJ whole genome shotgun (WGS) entry which is preliminary data.</text>
</comment>
<proteinExistence type="predicted"/>
<protein>
    <submittedName>
        <fullName evidence="1">Uncharacterized protein</fullName>
    </submittedName>
</protein>
<evidence type="ECO:0000313" key="2">
    <source>
        <dbReference type="Proteomes" id="UP000823775"/>
    </source>
</evidence>
<reference evidence="1 2" key="1">
    <citation type="journal article" date="2021" name="BMC Genomics">
        <title>Datura genome reveals duplications of psychoactive alkaloid biosynthetic genes and high mutation rate following tissue culture.</title>
        <authorList>
            <person name="Rajewski A."/>
            <person name="Carter-House D."/>
            <person name="Stajich J."/>
            <person name="Litt A."/>
        </authorList>
    </citation>
    <scope>NUCLEOTIDE SEQUENCE [LARGE SCALE GENOMIC DNA]</scope>
    <source>
        <strain evidence="1">AR-01</strain>
    </source>
</reference>
<sequence length="101" mass="11503">MSRGFLSPVHTHGLLIDPHVPKDGSNSPDPVIDNPLSKTLYSMWGRFFRNAELEKMVDQDLSRLYPEHSVFPDSWMPSHVEENSATLVPSTSRVWLQTRNA</sequence>
<accession>A0ABS8RNZ6</accession>
<dbReference type="Proteomes" id="UP000823775">
    <property type="component" value="Unassembled WGS sequence"/>
</dbReference>
<organism evidence="1 2">
    <name type="scientific">Datura stramonium</name>
    <name type="common">Jimsonweed</name>
    <name type="synonym">Common thornapple</name>
    <dbReference type="NCBI Taxonomy" id="4076"/>
    <lineage>
        <taxon>Eukaryota</taxon>
        <taxon>Viridiplantae</taxon>
        <taxon>Streptophyta</taxon>
        <taxon>Embryophyta</taxon>
        <taxon>Tracheophyta</taxon>
        <taxon>Spermatophyta</taxon>
        <taxon>Magnoliopsida</taxon>
        <taxon>eudicotyledons</taxon>
        <taxon>Gunneridae</taxon>
        <taxon>Pentapetalae</taxon>
        <taxon>asterids</taxon>
        <taxon>lamiids</taxon>
        <taxon>Solanales</taxon>
        <taxon>Solanaceae</taxon>
        <taxon>Solanoideae</taxon>
        <taxon>Datureae</taxon>
        <taxon>Datura</taxon>
    </lineage>
</organism>